<reference evidence="2" key="1">
    <citation type="journal article" date="2012" name="PLoS ONE">
        <title>Gene sets for utilization of primary and secondary nutrition supplies in the distal gut of endangered iberian lynx.</title>
        <authorList>
            <person name="Alcaide M."/>
            <person name="Messina E."/>
            <person name="Richter M."/>
            <person name="Bargiela R."/>
            <person name="Peplies J."/>
            <person name="Huws S.A."/>
            <person name="Newbold C.J."/>
            <person name="Golyshin P.N."/>
            <person name="Simon M.A."/>
            <person name="Lopez G."/>
            <person name="Yakimov M.M."/>
            <person name="Ferrer M."/>
        </authorList>
    </citation>
    <scope>NUCLEOTIDE SEQUENCE</scope>
</reference>
<accession>J9G6V8</accession>
<keyword evidence="1" id="KW-0472">Membrane</keyword>
<feature type="transmembrane region" description="Helical" evidence="1">
    <location>
        <begin position="16"/>
        <end position="42"/>
    </location>
</feature>
<dbReference type="EMBL" id="AMCI01004724">
    <property type="protein sequence ID" value="EJW97522.1"/>
    <property type="molecule type" value="Genomic_DNA"/>
</dbReference>
<sequence length="119" mass="13266">MVLCEILSPTARNSMVFSFCSFSLAILSCFAFSAALSALIFLEIRTPTKLPTRTRRTAAIPMISVKRFFLATSSSRFRCNSSLRRSFFRSCCKSSSLSSIASSLALRKKSHCTPMQQLF</sequence>
<gene>
    <name evidence="2" type="ORF">EVA_14373</name>
</gene>
<comment type="caution">
    <text evidence="2">The sequence shown here is derived from an EMBL/GenBank/DDBJ whole genome shotgun (WGS) entry which is preliminary data.</text>
</comment>
<evidence type="ECO:0000256" key="1">
    <source>
        <dbReference type="SAM" id="Phobius"/>
    </source>
</evidence>
<keyword evidence="1" id="KW-1133">Transmembrane helix</keyword>
<proteinExistence type="predicted"/>
<name>J9G6V8_9ZZZZ</name>
<keyword evidence="1" id="KW-0812">Transmembrane</keyword>
<protein>
    <submittedName>
        <fullName evidence="2">Membrane or secreted protein</fullName>
    </submittedName>
</protein>
<dbReference type="AlphaFoldDB" id="J9G6V8"/>
<evidence type="ECO:0000313" key="2">
    <source>
        <dbReference type="EMBL" id="EJW97522.1"/>
    </source>
</evidence>
<organism evidence="2">
    <name type="scientific">gut metagenome</name>
    <dbReference type="NCBI Taxonomy" id="749906"/>
    <lineage>
        <taxon>unclassified sequences</taxon>
        <taxon>metagenomes</taxon>
        <taxon>organismal metagenomes</taxon>
    </lineage>
</organism>